<name>A0A8S1ABJ2_ARCPL</name>
<organism evidence="1 2">
    <name type="scientific">Arctia plantaginis</name>
    <name type="common">Wood tiger moth</name>
    <name type="synonym">Phalaena plantaginis</name>
    <dbReference type="NCBI Taxonomy" id="874455"/>
    <lineage>
        <taxon>Eukaryota</taxon>
        <taxon>Metazoa</taxon>
        <taxon>Ecdysozoa</taxon>
        <taxon>Arthropoda</taxon>
        <taxon>Hexapoda</taxon>
        <taxon>Insecta</taxon>
        <taxon>Pterygota</taxon>
        <taxon>Neoptera</taxon>
        <taxon>Endopterygota</taxon>
        <taxon>Lepidoptera</taxon>
        <taxon>Glossata</taxon>
        <taxon>Ditrysia</taxon>
        <taxon>Noctuoidea</taxon>
        <taxon>Erebidae</taxon>
        <taxon>Arctiinae</taxon>
        <taxon>Arctia</taxon>
    </lineage>
</organism>
<reference evidence="1 2" key="1">
    <citation type="submission" date="2020-04" db="EMBL/GenBank/DDBJ databases">
        <authorList>
            <person name="Wallbank WR R."/>
            <person name="Pardo Diaz C."/>
            <person name="Kozak K."/>
            <person name="Martin S."/>
            <person name="Jiggins C."/>
            <person name="Moest M."/>
            <person name="Warren A I."/>
            <person name="Byers J.R.P. K."/>
            <person name="Montejo-Kovacevich G."/>
            <person name="Yen C E."/>
        </authorList>
    </citation>
    <scope>NUCLEOTIDE SEQUENCE [LARGE SCALE GENOMIC DNA]</scope>
</reference>
<accession>A0A8S1ABJ2</accession>
<dbReference type="OrthoDB" id="6614360at2759"/>
<evidence type="ECO:0000313" key="2">
    <source>
        <dbReference type="Proteomes" id="UP000494256"/>
    </source>
</evidence>
<dbReference type="EMBL" id="CADEBD010000314">
    <property type="protein sequence ID" value="CAB3242793.1"/>
    <property type="molecule type" value="Genomic_DNA"/>
</dbReference>
<comment type="caution">
    <text evidence="1">The sequence shown here is derived from an EMBL/GenBank/DDBJ whole genome shotgun (WGS) entry which is preliminary data.</text>
</comment>
<dbReference type="Proteomes" id="UP000494256">
    <property type="component" value="Unassembled WGS sequence"/>
</dbReference>
<proteinExistence type="predicted"/>
<gene>
    <name evidence="1" type="ORF">APLA_LOCUS10080</name>
</gene>
<dbReference type="AlphaFoldDB" id="A0A8S1ABJ2"/>
<sequence>MKRYTLPRPTGDVRRTIEQIDTKTEWRRGVLLSVIKQSAILLLHVASVVVVQSLFICASDKRSVLVPPGLRGEGRGAEGCAGVATCLLVKIDADLLDTDLGVFCPASSQAGAPPPRRGVPALNAFVLHCHQVHQNHVKQV</sequence>
<protein>
    <submittedName>
        <fullName evidence="1">Uncharacterized protein</fullName>
    </submittedName>
</protein>
<evidence type="ECO:0000313" key="1">
    <source>
        <dbReference type="EMBL" id="CAB3242793.1"/>
    </source>
</evidence>